<sequence>SKEWSQRYWAAHWSLPSASQGFEMLHRGAIGRVELDMLLRALDVMPFWRDKLTQIAYRRLTRVDVRRMYKAGVLTREEVYEAYTQHGYTDENARRMTEFTVQWAMPKEASITRSDILTAYKSRMIDRTEASKLLEDMGEEYFHREFMLTAVDYKKGLELTENKIKGIRNLYKRRVYDINKTRDELLKLDLPAEEVNDLIEQWYFEVKAEVPRLWTTAQVLSFIKDELITKERGIAELTAIGYDTEHIDIYVRSIE</sequence>
<comment type="caution">
    <text evidence="1">The sequence shown here is derived from an EMBL/GenBank/DDBJ whole genome shotgun (WGS) entry which is preliminary data.</text>
</comment>
<proteinExistence type="predicted"/>
<feature type="non-terminal residue" evidence="1">
    <location>
        <position position="1"/>
    </location>
</feature>
<protein>
    <submittedName>
        <fullName evidence="1">Uncharacterized protein</fullName>
    </submittedName>
</protein>
<dbReference type="EMBL" id="BARW01000493">
    <property type="protein sequence ID" value="GAI65294.1"/>
    <property type="molecule type" value="Genomic_DNA"/>
</dbReference>
<reference evidence="1" key="1">
    <citation type="journal article" date="2014" name="Front. Microbiol.">
        <title>High frequency of phylogenetically diverse reductive dehalogenase-homologous genes in deep subseafloor sedimentary metagenomes.</title>
        <authorList>
            <person name="Kawai M."/>
            <person name="Futagami T."/>
            <person name="Toyoda A."/>
            <person name="Takaki Y."/>
            <person name="Nishi S."/>
            <person name="Hori S."/>
            <person name="Arai W."/>
            <person name="Tsubouchi T."/>
            <person name="Morono Y."/>
            <person name="Uchiyama I."/>
            <person name="Ito T."/>
            <person name="Fujiyama A."/>
            <person name="Inagaki F."/>
            <person name="Takami H."/>
        </authorList>
    </citation>
    <scope>NUCLEOTIDE SEQUENCE</scope>
    <source>
        <strain evidence="1">Expedition CK06-06</strain>
    </source>
</reference>
<organism evidence="1">
    <name type="scientific">marine sediment metagenome</name>
    <dbReference type="NCBI Taxonomy" id="412755"/>
    <lineage>
        <taxon>unclassified sequences</taxon>
        <taxon>metagenomes</taxon>
        <taxon>ecological metagenomes</taxon>
    </lineage>
</organism>
<evidence type="ECO:0000313" key="1">
    <source>
        <dbReference type="EMBL" id="GAI65294.1"/>
    </source>
</evidence>
<dbReference type="AlphaFoldDB" id="X1SBY8"/>
<gene>
    <name evidence="1" type="ORF">S12H4_02134</name>
</gene>
<accession>X1SBY8</accession>
<name>X1SBY8_9ZZZZ</name>